<evidence type="ECO:0008006" key="8">
    <source>
        <dbReference type="Google" id="ProtNLM"/>
    </source>
</evidence>
<dbReference type="Pfam" id="PF04500">
    <property type="entry name" value="FLYWCH"/>
    <property type="match status" value="1"/>
</dbReference>
<evidence type="ECO:0000256" key="3">
    <source>
        <dbReference type="ARBA" id="ARBA00022833"/>
    </source>
</evidence>
<dbReference type="Gene3D" id="2.20.25.240">
    <property type="match status" value="1"/>
</dbReference>
<accession>A0ABD0SP75</accession>
<keyword evidence="2" id="KW-0863">Zinc-finger</keyword>
<evidence type="ECO:0000313" key="7">
    <source>
        <dbReference type="Proteomes" id="UP001549921"/>
    </source>
</evidence>
<proteinExistence type="predicted"/>
<evidence type="ECO:0000256" key="2">
    <source>
        <dbReference type="ARBA" id="ARBA00022771"/>
    </source>
</evidence>
<dbReference type="AlphaFoldDB" id="A0ABD0SP75"/>
<dbReference type="InterPro" id="IPR018289">
    <property type="entry name" value="MULE_transposase_dom"/>
</dbReference>
<keyword evidence="3" id="KW-0862">Zinc</keyword>
<evidence type="ECO:0000313" key="6">
    <source>
        <dbReference type="EMBL" id="KAL0821655.1"/>
    </source>
</evidence>
<dbReference type="Proteomes" id="UP001549921">
    <property type="component" value="Unassembled WGS sequence"/>
</dbReference>
<organism evidence="6 7">
    <name type="scientific">Loxostege sticticalis</name>
    <name type="common">Beet webworm moth</name>
    <dbReference type="NCBI Taxonomy" id="481309"/>
    <lineage>
        <taxon>Eukaryota</taxon>
        <taxon>Metazoa</taxon>
        <taxon>Ecdysozoa</taxon>
        <taxon>Arthropoda</taxon>
        <taxon>Hexapoda</taxon>
        <taxon>Insecta</taxon>
        <taxon>Pterygota</taxon>
        <taxon>Neoptera</taxon>
        <taxon>Endopterygota</taxon>
        <taxon>Lepidoptera</taxon>
        <taxon>Glossata</taxon>
        <taxon>Ditrysia</taxon>
        <taxon>Pyraloidea</taxon>
        <taxon>Crambidae</taxon>
        <taxon>Pyraustinae</taxon>
        <taxon>Loxostege</taxon>
    </lineage>
</organism>
<name>A0ABD0SP75_LOXSC</name>
<comment type="caution">
    <text evidence="6">The sequence shown here is derived from an EMBL/GenBank/DDBJ whole genome shotgun (WGS) entry which is preliminary data.</text>
</comment>
<dbReference type="Pfam" id="PF10551">
    <property type="entry name" value="MULE"/>
    <property type="match status" value="1"/>
</dbReference>
<evidence type="ECO:0000256" key="1">
    <source>
        <dbReference type="ARBA" id="ARBA00022723"/>
    </source>
</evidence>
<evidence type="ECO:0000259" key="5">
    <source>
        <dbReference type="Pfam" id="PF10551"/>
    </source>
</evidence>
<sequence>MDEELTFTFIESQKKKRVLLLNGHRYNLNITNKGGSTLWRCSQRKECSASITINKDENKIIRQLNEHTCKANYDKNRIDVVMDKCKKLVRQKAKPVQKIFEKEFGEMDEIQQVPDFNSKKDTLFRARRQYLNVCKTEFKNLNDVTIPEIMADNFLVCEDGCDNNKILVFSTHMSRQCIKTLKNKMYFIDATFKATPKPFYQLLSVHVDLNSCDDITCIMGVIYALLPDKRQETYERFFSLIKQHFEIDMKAIKCDYEVALINAIKKAFPNTQITGCYYHLNKAVWKKATTLGLPETKECRNIVKVCSNLPLLPSPYLTECWTTIVEKATKSEEMKAFLDYFEKQWLSSVLIDIISCPNNYNFRTNNALEGWHRRLNTNIKSKPTLLLFLKALRKEALWQDRKFKNILFEGNKRRKIDIMFNAKYKRELQKLEGQKVNPFEFLVNIGHIKRILGA</sequence>
<feature type="domain" description="MULE transposase" evidence="5">
    <location>
        <begin position="187"/>
        <end position="282"/>
    </location>
</feature>
<dbReference type="GO" id="GO:0008270">
    <property type="term" value="F:zinc ion binding"/>
    <property type="evidence" value="ECO:0007669"/>
    <property type="project" value="UniProtKB-KW"/>
</dbReference>
<protein>
    <recommendedName>
        <fullName evidence="8">MULE transposase domain-containing protein</fullName>
    </recommendedName>
</protein>
<dbReference type="EMBL" id="JBEDNZ010000017">
    <property type="protein sequence ID" value="KAL0821655.1"/>
    <property type="molecule type" value="Genomic_DNA"/>
</dbReference>
<evidence type="ECO:0000259" key="4">
    <source>
        <dbReference type="Pfam" id="PF04500"/>
    </source>
</evidence>
<reference evidence="6 7" key="1">
    <citation type="submission" date="2024-06" db="EMBL/GenBank/DDBJ databases">
        <title>A chromosome-level genome assembly of beet webworm, Loxostege sticticalis.</title>
        <authorList>
            <person name="Zhang Y."/>
        </authorList>
    </citation>
    <scope>NUCLEOTIDE SEQUENCE [LARGE SCALE GENOMIC DNA]</scope>
    <source>
        <strain evidence="6">AQ028</strain>
        <tissue evidence="6">Male pupae</tissue>
    </source>
</reference>
<keyword evidence="1" id="KW-0479">Metal-binding</keyword>
<gene>
    <name evidence="6" type="ORF">ABMA28_005096</name>
</gene>
<feature type="domain" description="FLYWCH-type" evidence="4">
    <location>
        <begin position="9"/>
        <end position="68"/>
    </location>
</feature>
<dbReference type="InterPro" id="IPR007588">
    <property type="entry name" value="Znf_FLYWCH"/>
</dbReference>